<gene>
    <name evidence="1" type="ORF">SAMN05660324_3958</name>
</gene>
<evidence type="ECO:0000313" key="2">
    <source>
        <dbReference type="Proteomes" id="UP000198863"/>
    </source>
</evidence>
<dbReference type="RefSeq" id="WP_091067613.1">
    <property type="nucleotide sequence ID" value="NZ_FNCF01000007.1"/>
</dbReference>
<name>A0A1G7YH07_9ACTN</name>
<keyword evidence="2" id="KW-1185">Reference proteome</keyword>
<organism evidence="1 2">
    <name type="scientific">Klenkia brasiliensis</name>
    <dbReference type="NCBI Taxonomy" id="333142"/>
    <lineage>
        <taxon>Bacteria</taxon>
        <taxon>Bacillati</taxon>
        <taxon>Actinomycetota</taxon>
        <taxon>Actinomycetes</taxon>
        <taxon>Geodermatophilales</taxon>
        <taxon>Geodermatophilaceae</taxon>
        <taxon>Klenkia</taxon>
    </lineage>
</organism>
<accession>A0A1G7YH07</accession>
<dbReference type="AlphaFoldDB" id="A0A1G7YH07"/>
<protein>
    <submittedName>
        <fullName evidence="1">Uncharacterized protein</fullName>
    </submittedName>
</protein>
<dbReference type="EMBL" id="FNCF01000007">
    <property type="protein sequence ID" value="SDG95828.1"/>
    <property type="molecule type" value="Genomic_DNA"/>
</dbReference>
<dbReference type="Proteomes" id="UP000198863">
    <property type="component" value="Unassembled WGS sequence"/>
</dbReference>
<proteinExistence type="predicted"/>
<evidence type="ECO:0000313" key="1">
    <source>
        <dbReference type="EMBL" id="SDG95828.1"/>
    </source>
</evidence>
<sequence length="80" mass="8878">MPENPTLAEYDAQHNPVVAALFPKQDPRVVALQALVDAEQDNRTAAFLFDDAKQAHRKSQEQLDTARAAYVEAMARTPLT</sequence>
<reference evidence="2" key="1">
    <citation type="submission" date="2016-10" db="EMBL/GenBank/DDBJ databases">
        <authorList>
            <person name="Varghese N."/>
            <person name="Submissions S."/>
        </authorList>
    </citation>
    <scope>NUCLEOTIDE SEQUENCE [LARGE SCALE GENOMIC DNA]</scope>
    <source>
        <strain evidence="2">DSM 44526</strain>
    </source>
</reference>